<evidence type="ECO:0000313" key="1">
    <source>
        <dbReference type="EMBL" id="KKM88526.1"/>
    </source>
</evidence>
<proteinExistence type="predicted"/>
<organism evidence="1">
    <name type="scientific">marine sediment metagenome</name>
    <dbReference type="NCBI Taxonomy" id="412755"/>
    <lineage>
        <taxon>unclassified sequences</taxon>
        <taxon>metagenomes</taxon>
        <taxon>ecological metagenomes</taxon>
    </lineage>
</organism>
<sequence length="41" mass="4689">MIEFSLGLIIGLLIGLIKVERLRKQNKNVFNDLIFGLKSED</sequence>
<protein>
    <submittedName>
        <fullName evidence="1">Uncharacterized protein</fullName>
    </submittedName>
</protein>
<accession>A0A0F9LMW1</accession>
<dbReference type="AlphaFoldDB" id="A0A0F9LMW1"/>
<gene>
    <name evidence="1" type="ORF">LCGC14_1257900</name>
</gene>
<dbReference type="EMBL" id="LAZR01006948">
    <property type="protein sequence ID" value="KKM88526.1"/>
    <property type="molecule type" value="Genomic_DNA"/>
</dbReference>
<name>A0A0F9LMW1_9ZZZZ</name>
<comment type="caution">
    <text evidence="1">The sequence shown here is derived from an EMBL/GenBank/DDBJ whole genome shotgun (WGS) entry which is preliminary data.</text>
</comment>
<reference evidence="1" key="1">
    <citation type="journal article" date="2015" name="Nature">
        <title>Complex archaea that bridge the gap between prokaryotes and eukaryotes.</title>
        <authorList>
            <person name="Spang A."/>
            <person name="Saw J.H."/>
            <person name="Jorgensen S.L."/>
            <person name="Zaremba-Niedzwiedzka K."/>
            <person name="Martijn J."/>
            <person name="Lind A.E."/>
            <person name="van Eijk R."/>
            <person name="Schleper C."/>
            <person name="Guy L."/>
            <person name="Ettema T.J."/>
        </authorList>
    </citation>
    <scope>NUCLEOTIDE SEQUENCE</scope>
</reference>